<evidence type="ECO:0000256" key="1">
    <source>
        <dbReference type="ARBA" id="ARBA00009013"/>
    </source>
</evidence>
<dbReference type="SUPFAM" id="SSF52091">
    <property type="entry name" value="SpoIIaa-like"/>
    <property type="match status" value="1"/>
</dbReference>
<proteinExistence type="inferred from homology"/>
<dbReference type="InterPro" id="IPR003658">
    <property type="entry name" value="Anti-sigma_ant"/>
</dbReference>
<feature type="domain" description="STAS" evidence="3">
    <location>
        <begin position="26"/>
        <end position="118"/>
    </location>
</feature>
<dbReference type="NCBIfam" id="TIGR00377">
    <property type="entry name" value="ant_ant_sig"/>
    <property type="match status" value="1"/>
</dbReference>
<dbReference type="CDD" id="cd07043">
    <property type="entry name" value="STAS_anti-anti-sigma_factors"/>
    <property type="match status" value="1"/>
</dbReference>
<dbReference type="PANTHER" id="PTHR33495">
    <property type="entry name" value="ANTI-SIGMA FACTOR ANTAGONIST TM_1081-RELATED-RELATED"/>
    <property type="match status" value="1"/>
</dbReference>
<comment type="caution">
    <text evidence="4">The sequence shown here is derived from an EMBL/GenBank/DDBJ whole genome shotgun (WGS) entry which is preliminary data.</text>
</comment>
<dbReference type="InterPro" id="IPR058548">
    <property type="entry name" value="MlaB-like_STAS"/>
</dbReference>
<dbReference type="InterPro" id="IPR002645">
    <property type="entry name" value="STAS_dom"/>
</dbReference>
<protein>
    <recommendedName>
        <fullName evidence="2">Anti-sigma factor antagonist</fullName>
    </recommendedName>
</protein>
<dbReference type="Pfam" id="PF13466">
    <property type="entry name" value="STAS_2"/>
    <property type="match status" value="1"/>
</dbReference>
<dbReference type="AlphaFoldDB" id="A0A368VFK7"/>
<accession>A0A368VFK7</accession>
<evidence type="ECO:0000256" key="2">
    <source>
        <dbReference type="RuleBase" id="RU003749"/>
    </source>
</evidence>
<gene>
    <name evidence="4" type="ORF">DFQ14_11386</name>
</gene>
<evidence type="ECO:0000313" key="5">
    <source>
        <dbReference type="Proteomes" id="UP000253495"/>
    </source>
</evidence>
<dbReference type="Gene3D" id="3.30.750.24">
    <property type="entry name" value="STAS domain"/>
    <property type="match status" value="1"/>
</dbReference>
<dbReference type="PROSITE" id="PS50801">
    <property type="entry name" value="STAS"/>
    <property type="match status" value="1"/>
</dbReference>
<reference evidence="4 5" key="1">
    <citation type="submission" date="2018-07" db="EMBL/GenBank/DDBJ databases">
        <title>Genomic Encyclopedia of Type Strains, Phase III (KMG-III): the genomes of soil and plant-associated and newly described type strains.</title>
        <authorList>
            <person name="Whitman W."/>
        </authorList>
    </citation>
    <scope>NUCLEOTIDE SEQUENCE [LARGE SCALE GENOMIC DNA]</scope>
    <source>
        <strain evidence="4 5">CECT 8575</strain>
    </source>
</reference>
<sequence length="141" mass="15294">MPKAPHTHLSAVDHVREHLADETERLSCRVQEGTDRVLLHLSGELDLLGAPKAARVFRECLNTSSGTVVCDLAGLDFLATSGLRVLLEVNEQARARQQELVLLTGGASAEVLRLLEITDTRSMLTCRADLEETDTPVVAAP</sequence>
<dbReference type="EMBL" id="QPJC01000013">
    <property type="protein sequence ID" value="RCW40003.1"/>
    <property type="molecule type" value="Genomic_DNA"/>
</dbReference>
<dbReference type="Proteomes" id="UP000253495">
    <property type="component" value="Unassembled WGS sequence"/>
</dbReference>
<dbReference type="RefSeq" id="WP_158546719.1">
    <property type="nucleotide sequence ID" value="NZ_QPJC01000013.1"/>
</dbReference>
<evidence type="ECO:0000259" key="3">
    <source>
        <dbReference type="PROSITE" id="PS50801"/>
    </source>
</evidence>
<evidence type="ECO:0000313" key="4">
    <source>
        <dbReference type="EMBL" id="RCW40003.1"/>
    </source>
</evidence>
<comment type="similarity">
    <text evidence="1 2">Belongs to the anti-sigma-factor antagonist family.</text>
</comment>
<dbReference type="GO" id="GO:0043856">
    <property type="term" value="F:anti-sigma factor antagonist activity"/>
    <property type="evidence" value="ECO:0007669"/>
    <property type="project" value="InterPro"/>
</dbReference>
<name>A0A368VFK7_9ACTN</name>
<dbReference type="InterPro" id="IPR036513">
    <property type="entry name" value="STAS_dom_sf"/>
</dbReference>
<organism evidence="4 5">
    <name type="scientific">Halopolyspora algeriensis</name>
    <dbReference type="NCBI Taxonomy" id="1500506"/>
    <lineage>
        <taxon>Bacteria</taxon>
        <taxon>Bacillati</taxon>
        <taxon>Actinomycetota</taxon>
        <taxon>Actinomycetes</taxon>
        <taxon>Actinomycetes incertae sedis</taxon>
        <taxon>Halopolyspora</taxon>
    </lineage>
</organism>
<dbReference type="PANTHER" id="PTHR33495:SF2">
    <property type="entry name" value="ANTI-SIGMA FACTOR ANTAGONIST TM_1081-RELATED"/>
    <property type="match status" value="1"/>
</dbReference>
<keyword evidence="5" id="KW-1185">Reference proteome</keyword>